<keyword evidence="10" id="KW-1185">Reference proteome</keyword>
<feature type="transmembrane region" description="Helical" evidence="7">
    <location>
        <begin position="168"/>
        <end position="187"/>
    </location>
</feature>
<dbReference type="RefSeq" id="WP_184813664.1">
    <property type="nucleotide sequence ID" value="NZ_JACHJQ010000006.1"/>
</dbReference>
<dbReference type="EMBL" id="JACHJQ010000006">
    <property type="protein sequence ID" value="MBB4909567.1"/>
    <property type="molecule type" value="Genomic_DNA"/>
</dbReference>
<evidence type="ECO:0000313" key="10">
    <source>
        <dbReference type="Proteomes" id="UP000520767"/>
    </source>
</evidence>
<sequence>MTSPSRFVRLAGWAGRRHWLALALWVLVLGGITVAAQAVGSAYRDDHSLPGTESQQVADAFAARGQQPDAIQVVFQRDDGIAGARAGADAVLSEVERLPRVADVQPLTVSERGSVAFATVTLDGADVPAEDVRRIIDTAQRDGDLRVELGGDPVRGAEESAGGAAEGAGILAALVILVLMFGSFLAACLPLVTAVFAVGSTLGVIMLASQFTALPSYAPPLMMLVGLGVGIDYALLIFARYRGELHRGADREAAARTALDTAGRSVLFAGCTVMIALLGLLALGLGSLQGVALAVTLTVLLTMIASLTLLPALLTVFGKRIERAVRKRPNRGSGVGWRRWSDTVQRRPVPALVVSLAALGALSVPALGMQLGFADAGTESADATSRQAYDLLADGFGPGVNGPLVLMSDGGGTEELAAAVERTDGVARVGEPQRLGGDLGMLLAFPDSAPQDTATSDLVTRLRTDVLPPLEAQTGATYLVGGSTAAADDFAAAVADRLPLFLLVVVGLSALLLMAVFRSLLIPLKAAVLNLLSIGASLGVVTLVFAPTGPVEAFVPVLVFAIVFGLSMDYEVFLVSRMHEEWRRTGDATRAVREGLAATGGVITAAAAIMIVVFGAFVLSPDRMLQQFGLGLAVAVLVDALVIRCLVVPAVMRLFGARAWWLPRWLDKALPTVALEPPELHAKTVEFTRSNKMG</sequence>
<dbReference type="AlphaFoldDB" id="A0A7W7VGL9"/>
<comment type="caution">
    <text evidence="9">The sequence shown here is derived from an EMBL/GenBank/DDBJ whole genome shotgun (WGS) entry which is preliminary data.</text>
</comment>
<evidence type="ECO:0000256" key="5">
    <source>
        <dbReference type="ARBA" id="ARBA00022989"/>
    </source>
</evidence>
<feature type="transmembrane region" description="Helical" evidence="7">
    <location>
        <begin position="291"/>
        <end position="318"/>
    </location>
</feature>
<dbReference type="InterPro" id="IPR050545">
    <property type="entry name" value="Mycobact_MmpL"/>
</dbReference>
<evidence type="ECO:0000313" key="9">
    <source>
        <dbReference type="EMBL" id="MBB4909567.1"/>
    </source>
</evidence>
<evidence type="ECO:0000256" key="1">
    <source>
        <dbReference type="ARBA" id="ARBA00004651"/>
    </source>
</evidence>
<dbReference type="PANTHER" id="PTHR33406:SF11">
    <property type="entry name" value="MEMBRANE PROTEIN SCO6666-RELATED"/>
    <property type="match status" value="1"/>
</dbReference>
<feature type="transmembrane region" description="Helical" evidence="7">
    <location>
        <begin position="349"/>
        <end position="368"/>
    </location>
</feature>
<protein>
    <submittedName>
        <fullName evidence="9">RND superfamily putative drug exporter</fullName>
    </submittedName>
</protein>
<dbReference type="Proteomes" id="UP000520767">
    <property type="component" value="Unassembled WGS sequence"/>
</dbReference>
<reference evidence="9 10" key="1">
    <citation type="submission" date="2020-08" db="EMBL/GenBank/DDBJ databases">
        <title>Genomic Encyclopedia of Type Strains, Phase III (KMG-III): the genomes of soil and plant-associated and newly described type strains.</title>
        <authorList>
            <person name="Whitman W."/>
        </authorList>
    </citation>
    <scope>NUCLEOTIDE SEQUENCE [LARGE SCALE GENOMIC DNA]</scope>
    <source>
        <strain evidence="9 10">CECT 8960</strain>
    </source>
</reference>
<comment type="subcellular location">
    <subcellularLocation>
        <location evidence="1">Cell membrane</location>
        <topology evidence="1">Multi-pass membrane protein</topology>
    </subcellularLocation>
</comment>
<dbReference type="PANTHER" id="PTHR33406">
    <property type="entry name" value="MEMBRANE PROTEIN MJ1562-RELATED"/>
    <property type="match status" value="1"/>
</dbReference>
<dbReference type="InterPro" id="IPR000731">
    <property type="entry name" value="SSD"/>
</dbReference>
<evidence type="ECO:0000256" key="2">
    <source>
        <dbReference type="ARBA" id="ARBA00010157"/>
    </source>
</evidence>
<dbReference type="Pfam" id="PF03176">
    <property type="entry name" value="MMPL"/>
    <property type="match status" value="2"/>
</dbReference>
<keyword evidence="5 7" id="KW-1133">Transmembrane helix</keyword>
<dbReference type="GO" id="GO:0005886">
    <property type="term" value="C:plasma membrane"/>
    <property type="evidence" value="ECO:0007669"/>
    <property type="project" value="UniProtKB-SubCell"/>
</dbReference>
<accession>A0A7W7VGL9</accession>
<name>A0A7W7VGL9_9PSEU</name>
<keyword evidence="4 7" id="KW-0812">Transmembrane</keyword>
<organism evidence="9 10">
    <name type="scientific">Actinophytocola algeriensis</name>
    <dbReference type="NCBI Taxonomy" id="1768010"/>
    <lineage>
        <taxon>Bacteria</taxon>
        <taxon>Bacillati</taxon>
        <taxon>Actinomycetota</taxon>
        <taxon>Actinomycetes</taxon>
        <taxon>Pseudonocardiales</taxon>
        <taxon>Pseudonocardiaceae</taxon>
    </lineage>
</organism>
<keyword evidence="3" id="KW-1003">Cell membrane</keyword>
<dbReference type="InterPro" id="IPR004869">
    <property type="entry name" value="MMPL_dom"/>
</dbReference>
<feature type="transmembrane region" description="Helical" evidence="7">
    <location>
        <begin position="266"/>
        <end position="285"/>
    </location>
</feature>
<dbReference type="PROSITE" id="PS50156">
    <property type="entry name" value="SSD"/>
    <property type="match status" value="2"/>
</dbReference>
<evidence type="ECO:0000256" key="4">
    <source>
        <dbReference type="ARBA" id="ARBA00022692"/>
    </source>
</evidence>
<keyword evidence="6 7" id="KW-0472">Membrane</keyword>
<feature type="domain" description="SSD" evidence="8">
    <location>
        <begin position="206"/>
        <end position="316"/>
    </location>
</feature>
<evidence type="ECO:0000256" key="6">
    <source>
        <dbReference type="ARBA" id="ARBA00023136"/>
    </source>
</evidence>
<proteinExistence type="inferred from homology"/>
<dbReference type="SUPFAM" id="SSF82866">
    <property type="entry name" value="Multidrug efflux transporter AcrB transmembrane domain"/>
    <property type="match status" value="2"/>
</dbReference>
<feature type="transmembrane region" description="Helical" evidence="7">
    <location>
        <begin position="500"/>
        <end position="521"/>
    </location>
</feature>
<feature type="transmembrane region" description="Helical" evidence="7">
    <location>
        <begin position="528"/>
        <end position="547"/>
    </location>
</feature>
<feature type="transmembrane region" description="Helical" evidence="7">
    <location>
        <begin position="220"/>
        <end position="241"/>
    </location>
</feature>
<feature type="domain" description="SSD" evidence="8">
    <location>
        <begin position="489"/>
        <end position="653"/>
    </location>
</feature>
<feature type="transmembrane region" description="Helical" evidence="7">
    <location>
        <begin position="630"/>
        <end position="655"/>
    </location>
</feature>
<gene>
    <name evidence="9" type="ORF">FHR82_005825</name>
</gene>
<feature type="transmembrane region" description="Helical" evidence="7">
    <location>
        <begin position="194"/>
        <end position="214"/>
    </location>
</feature>
<comment type="similarity">
    <text evidence="2">Belongs to the resistance-nodulation-cell division (RND) (TC 2.A.6) family. MmpL subfamily.</text>
</comment>
<feature type="transmembrane region" description="Helical" evidence="7">
    <location>
        <begin position="553"/>
        <end position="575"/>
    </location>
</feature>
<evidence type="ECO:0000256" key="3">
    <source>
        <dbReference type="ARBA" id="ARBA00022475"/>
    </source>
</evidence>
<evidence type="ECO:0000256" key="7">
    <source>
        <dbReference type="SAM" id="Phobius"/>
    </source>
</evidence>
<feature type="transmembrane region" description="Helical" evidence="7">
    <location>
        <begin position="596"/>
        <end position="618"/>
    </location>
</feature>
<dbReference type="Gene3D" id="1.20.1640.10">
    <property type="entry name" value="Multidrug efflux transporter AcrB transmembrane domain"/>
    <property type="match status" value="2"/>
</dbReference>
<evidence type="ECO:0000259" key="8">
    <source>
        <dbReference type="PROSITE" id="PS50156"/>
    </source>
</evidence>